<name>A0ABT6HQM0_9ACTN</name>
<dbReference type="PANTHER" id="PTHR11731:SF193">
    <property type="entry name" value="DIPEPTIDYL PEPTIDASE 9"/>
    <property type="match status" value="1"/>
</dbReference>
<evidence type="ECO:0000313" key="4">
    <source>
        <dbReference type="Proteomes" id="UP001223144"/>
    </source>
</evidence>
<dbReference type="Pfam" id="PF00326">
    <property type="entry name" value="Peptidase_S9"/>
    <property type="match status" value="1"/>
</dbReference>
<protein>
    <submittedName>
        <fullName evidence="3">Prolyl oligopeptidase family serine peptidase</fullName>
    </submittedName>
</protein>
<dbReference type="SUPFAM" id="SSF53474">
    <property type="entry name" value="alpha/beta-Hydrolases"/>
    <property type="match status" value="1"/>
</dbReference>
<dbReference type="InterPro" id="IPR011659">
    <property type="entry name" value="WD40"/>
</dbReference>
<dbReference type="PANTHER" id="PTHR11731">
    <property type="entry name" value="PROTEASE FAMILY S9B,C DIPEPTIDYL-PEPTIDASE IV-RELATED"/>
    <property type="match status" value="1"/>
</dbReference>
<dbReference type="Proteomes" id="UP001223144">
    <property type="component" value="Unassembled WGS sequence"/>
</dbReference>
<keyword evidence="4" id="KW-1185">Reference proteome</keyword>
<evidence type="ECO:0000313" key="3">
    <source>
        <dbReference type="EMBL" id="MDH2390154.1"/>
    </source>
</evidence>
<gene>
    <name evidence="3" type="ORF">QCN29_15415</name>
</gene>
<dbReference type="InterPro" id="IPR050278">
    <property type="entry name" value="Serine_Prot_S9B/DPPIV"/>
</dbReference>
<dbReference type="Pfam" id="PF00930">
    <property type="entry name" value="DPPIV_N"/>
    <property type="match status" value="1"/>
</dbReference>
<dbReference type="SUPFAM" id="SSF82171">
    <property type="entry name" value="DPP6 N-terminal domain-like"/>
    <property type="match status" value="1"/>
</dbReference>
<evidence type="ECO:0000259" key="2">
    <source>
        <dbReference type="Pfam" id="PF00930"/>
    </source>
</evidence>
<dbReference type="InterPro" id="IPR002469">
    <property type="entry name" value="Peptidase_S9B_N"/>
</dbReference>
<organism evidence="3 4">
    <name type="scientific">Streptomyces chengmaiensis</name>
    <dbReference type="NCBI Taxonomy" id="3040919"/>
    <lineage>
        <taxon>Bacteria</taxon>
        <taxon>Bacillati</taxon>
        <taxon>Actinomycetota</taxon>
        <taxon>Actinomycetes</taxon>
        <taxon>Kitasatosporales</taxon>
        <taxon>Streptomycetaceae</taxon>
        <taxon>Streptomyces</taxon>
    </lineage>
</organism>
<feature type="domain" description="Peptidase S9 prolyl oligopeptidase catalytic" evidence="1">
    <location>
        <begin position="514"/>
        <end position="711"/>
    </location>
</feature>
<dbReference type="InterPro" id="IPR001375">
    <property type="entry name" value="Peptidase_S9_cat"/>
</dbReference>
<comment type="caution">
    <text evidence="3">The sequence shown here is derived from an EMBL/GenBank/DDBJ whole genome shotgun (WGS) entry which is preliminary data.</text>
</comment>
<accession>A0ABT6HQM0</accession>
<feature type="domain" description="Dipeptidylpeptidase IV N-terminal" evidence="2">
    <location>
        <begin position="107"/>
        <end position="337"/>
    </location>
</feature>
<dbReference type="Gene3D" id="3.40.50.1820">
    <property type="entry name" value="alpha/beta hydrolase"/>
    <property type="match status" value="1"/>
</dbReference>
<dbReference type="EMBL" id="JARWBG010000015">
    <property type="protein sequence ID" value="MDH2390154.1"/>
    <property type="molecule type" value="Genomic_DNA"/>
</dbReference>
<reference evidence="3 4" key="1">
    <citation type="submission" date="2023-04" db="EMBL/GenBank/DDBJ databases">
        <title>Streptomyces chengmaiensis sp. nov. isolated from the stem of mangrove plant in Hainan.</title>
        <authorList>
            <person name="Huang X."/>
            <person name="Zhou S."/>
            <person name="Chu X."/>
            <person name="Xie Y."/>
            <person name="Lin Y."/>
        </authorList>
    </citation>
    <scope>NUCLEOTIDE SEQUENCE [LARGE SCALE GENOMIC DNA]</scope>
    <source>
        <strain evidence="3 4">HNM0663</strain>
    </source>
</reference>
<evidence type="ECO:0000259" key="1">
    <source>
        <dbReference type="Pfam" id="PF00326"/>
    </source>
</evidence>
<dbReference type="Pfam" id="PF07676">
    <property type="entry name" value="PD40"/>
    <property type="match status" value="1"/>
</dbReference>
<dbReference type="RefSeq" id="WP_279928594.1">
    <property type="nucleotide sequence ID" value="NZ_JARWBG010000015.1"/>
</dbReference>
<dbReference type="Gene3D" id="2.140.10.30">
    <property type="entry name" value="Dipeptidylpeptidase IV, N-terminal domain"/>
    <property type="match status" value="1"/>
</dbReference>
<sequence>MKVPGFPRQLARTRRFSLGVPQRFTVSPDGDRVLFTRTGGGDDPVGGLWLYGADGERPLADPRTLDGAPGDAGVPEEERVRRERAREASSGIVAYATDREVRRAVFALAGEVWTVDTDGGTPRRVGTAGPAVDPRLSPDGLWIAYVTGGALHVIRRDGTDDRTLAAPEPGARPGDVVYGLSDHVSAESIGRQRGHWWSPASDALLVTRVDNSPVRTLYLSDPANPATPPKPVRYPAAGTPNAVVTVHVVRLDGRRVDVRLPGAADAELHPPGDWTDRTFEYVTWADWDTLGPVVQVQSRDQRSASLLEVDPASGVTRPLHLQRDAAWVELPSSPLIRTTSGAPVAPFVKDDVQGLRIGGVRTPPGLQVRTVLGAVGERVYFSASEDPTETHVWCCDPESDAASPFFRVSRSPGVHTAAAGGDTVVLSSDTDDGGSVTVLRGGVPAGSIEVLAERPVLTPRPVRLSLGERALRSHLFLPSWHRPGEGRLPVLLNPYSGPGIQLVQRSRAWHACVAQWFAEQGFAVLVTDGRGTPGRGHAWARAIRGDRLGPVLQDQVDALHAAADRHPDLDPGAVAIRGWSYGGYLAAGAVLHRPEVFHAAIAGGAPADRRLYDTHWEERFLGHPEVTPENYRRSSLVPFADRLTRPLLLVHGVADDNVLLAHALRLSSALVAAGRPHSVLPLSGVTHTVADQDIASSLPALEVDFLKKSLRK</sequence>
<proteinExistence type="predicted"/>
<dbReference type="InterPro" id="IPR029058">
    <property type="entry name" value="AB_hydrolase_fold"/>
</dbReference>